<feature type="region of interest" description="Disordered" evidence="8">
    <location>
        <begin position="1"/>
        <end position="28"/>
    </location>
</feature>
<reference evidence="11" key="1">
    <citation type="journal article" date="2019" name="Int. J. Syst. Evol. Microbiol.">
        <title>The Global Catalogue of Microorganisms (GCM) 10K type strain sequencing project: providing services to taxonomists for standard genome sequencing and annotation.</title>
        <authorList>
            <consortium name="The Broad Institute Genomics Platform"/>
            <consortium name="The Broad Institute Genome Sequencing Center for Infectious Disease"/>
            <person name="Wu L."/>
            <person name="Ma J."/>
        </authorList>
    </citation>
    <scope>NUCLEOTIDE SEQUENCE [LARGE SCALE GENOMIC DNA]</scope>
    <source>
        <strain evidence="11">JCM 6242</strain>
    </source>
</reference>
<comment type="pathway">
    <text evidence="1">Pyrimidine metabolism; UMP biosynthesis via de novo pathway; UMP from orotate: step 2/2.</text>
</comment>
<sequence length="312" mass="31538">MAEARPGGPESVADGAAPAGGRSTGRRGGVCNGPMAAVSTVSAWTDLLLTRSALCLGLAPSPKWLGAWGLPDDVGGARRMCGAVLEAAGDRVSVYRIQVPFFARFGGAGTALLRDVVDGVHGRGSLAVLDAKVCDADDTMDSYADLYLGPDSVLGGDAVTATPFMGFAALDPLLRRARESGTLVMVLVRTSNHAAGGVQGARAGTRTVAQRTADEVQEWNERHGTAAAAVVGADRAEAAELVSRMPSAVVELPGLGRAGRETGDLVAVAAGAPGRAVLPVTTGVLRHGPDVAALRAGIASWRAEIGAGVPAC</sequence>
<gene>
    <name evidence="10" type="primary">pyrF_2</name>
    <name evidence="10" type="ORF">GCM10010517_45240</name>
</gene>
<comment type="caution">
    <text evidence="10">The sequence shown here is derived from an EMBL/GenBank/DDBJ whole genome shotgun (WGS) entry which is preliminary data.</text>
</comment>
<accession>A0ABP6IGU9</accession>
<evidence type="ECO:0000313" key="11">
    <source>
        <dbReference type="Proteomes" id="UP001500831"/>
    </source>
</evidence>
<keyword evidence="4" id="KW-0665">Pyrimidine biosynthesis</keyword>
<dbReference type="NCBIfam" id="TIGR02127">
    <property type="entry name" value="pyrF_sub2"/>
    <property type="match status" value="1"/>
</dbReference>
<evidence type="ECO:0000313" key="10">
    <source>
        <dbReference type="EMBL" id="GAA2882096.1"/>
    </source>
</evidence>
<protein>
    <recommendedName>
        <fullName evidence="7">Orotidine-5'-phosphate decarboxylase</fullName>
        <ecNumber evidence="7">4.1.1.23</ecNumber>
    </recommendedName>
</protein>
<dbReference type="InterPro" id="IPR001754">
    <property type="entry name" value="OMPdeCOase_dom"/>
</dbReference>
<evidence type="ECO:0000256" key="3">
    <source>
        <dbReference type="ARBA" id="ARBA00022793"/>
    </source>
</evidence>
<evidence type="ECO:0000256" key="1">
    <source>
        <dbReference type="ARBA" id="ARBA00004861"/>
    </source>
</evidence>
<organism evidence="10 11">
    <name type="scientific">Streptosporangium fragile</name>
    <dbReference type="NCBI Taxonomy" id="46186"/>
    <lineage>
        <taxon>Bacteria</taxon>
        <taxon>Bacillati</taxon>
        <taxon>Actinomycetota</taxon>
        <taxon>Actinomycetes</taxon>
        <taxon>Streptosporangiales</taxon>
        <taxon>Streptosporangiaceae</taxon>
        <taxon>Streptosporangium</taxon>
    </lineage>
</organism>
<dbReference type="PANTHER" id="PTHR43375">
    <property type="entry name" value="OROTIDINE 5'-PHOSPHATE DECARBOXYLASE"/>
    <property type="match status" value="1"/>
</dbReference>
<keyword evidence="5" id="KW-0456">Lyase</keyword>
<keyword evidence="11" id="KW-1185">Reference proteome</keyword>
<dbReference type="PANTHER" id="PTHR43375:SF1">
    <property type="entry name" value="OROTIDINE 5'-PHOSPHATE DECARBOXYLASE"/>
    <property type="match status" value="1"/>
</dbReference>
<name>A0ABP6IGU9_9ACTN</name>
<dbReference type="EMBL" id="BAAAVI010000033">
    <property type="protein sequence ID" value="GAA2882096.1"/>
    <property type="molecule type" value="Genomic_DNA"/>
</dbReference>
<dbReference type="EC" id="4.1.1.23" evidence="7"/>
<evidence type="ECO:0000259" key="9">
    <source>
        <dbReference type="SMART" id="SM00934"/>
    </source>
</evidence>
<evidence type="ECO:0000256" key="4">
    <source>
        <dbReference type="ARBA" id="ARBA00022975"/>
    </source>
</evidence>
<comment type="catalytic activity">
    <reaction evidence="6">
        <text>orotidine 5'-phosphate + H(+) = UMP + CO2</text>
        <dbReference type="Rhea" id="RHEA:11596"/>
        <dbReference type="ChEBI" id="CHEBI:15378"/>
        <dbReference type="ChEBI" id="CHEBI:16526"/>
        <dbReference type="ChEBI" id="CHEBI:57538"/>
        <dbReference type="ChEBI" id="CHEBI:57865"/>
        <dbReference type="EC" id="4.1.1.23"/>
    </reaction>
</comment>
<comment type="similarity">
    <text evidence="2">Belongs to the OMP decarboxylase family. Type 2 subfamily.</text>
</comment>
<evidence type="ECO:0000256" key="6">
    <source>
        <dbReference type="ARBA" id="ARBA00049157"/>
    </source>
</evidence>
<evidence type="ECO:0000256" key="5">
    <source>
        <dbReference type="ARBA" id="ARBA00023239"/>
    </source>
</evidence>
<evidence type="ECO:0000256" key="8">
    <source>
        <dbReference type="SAM" id="MobiDB-lite"/>
    </source>
</evidence>
<dbReference type="Pfam" id="PF00215">
    <property type="entry name" value="OMPdecase"/>
    <property type="match status" value="1"/>
</dbReference>
<dbReference type="InterPro" id="IPR011995">
    <property type="entry name" value="OMPdecase_type-2"/>
</dbReference>
<dbReference type="InterPro" id="IPR013785">
    <property type="entry name" value="Aldolase_TIM"/>
</dbReference>
<keyword evidence="3" id="KW-0210">Decarboxylase</keyword>
<feature type="domain" description="Orotidine 5'-phosphate decarboxylase" evidence="9">
    <location>
        <begin position="53"/>
        <end position="297"/>
    </location>
</feature>
<evidence type="ECO:0000256" key="7">
    <source>
        <dbReference type="NCBIfam" id="TIGR02127"/>
    </source>
</evidence>
<dbReference type="SUPFAM" id="SSF51366">
    <property type="entry name" value="Ribulose-phoshate binding barrel"/>
    <property type="match status" value="1"/>
</dbReference>
<dbReference type="Gene3D" id="3.20.20.70">
    <property type="entry name" value="Aldolase class I"/>
    <property type="match status" value="1"/>
</dbReference>
<dbReference type="SMART" id="SM00934">
    <property type="entry name" value="OMPdecase"/>
    <property type="match status" value="1"/>
</dbReference>
<proteinExistence type="inferred from homology"/>
<dbReference type="InterPro" id="IPR011060">
    <property type="entry name" value="RibuloseP-bd_barrel"/>
</dbReference>
<evidence type="ECO:0000256" key="2">
    <source>
        <dbReference type="ARBA" id="ARBA00008847"/>
    </source>
</evidence>
<dbReference type="Proteomes" id="UP001500831">
    <property type="component" value="Unassembled WGS sequence"/>
</dbReference>